<dbReference type="InterPro" id="IPR019559">
    <property type="entry name" value="Cullin_neddylation_domain"/>
</dbReference>
<dbReference type="Pfam" id="PF26557">
    <property type="entry name" value="Cullin_AB"/>
    <property type="match status" value="1"/>
</dbReference>
<dbReference type="InterPro" id="IPR016158">
    <property type="entry name" value="Cullin_homology"/>
</dbReference>
<dbReference type="InterPro" id="IPR001373">
    <property type="entry name" value="Cullin_N"/>
</dbReference>
<proteinExistence type="predicted"/>
<dbReference type="Gene3D" id="1.10.10.10">
    <property type="entry name" value="Winged helix-like DNA-binding domain superfamily/Winged helix DNA-binding domain"/>
    <property type="match status" value="1"/>
</dbReference>
<dbReference type="SUPFAM" id="SSF75632">
    <property type="entry name" value="Cullin homology domain"/>
    <property type="match status" value="1"/>
</dbReference>
<dbReference type="SUPFAM" id="SSF46785">
    <property type="entry name" value="Winged helix' DNA-binding domain"/>
    <property type="match status" value="1"/>
</dbReference>
<organism evidence="1 2">
    <name type="scientific">Saccharomyces kudriavzevii (strain ATCC MYA-4449 / AS 2.2408 / CBS 8840 / NBRC 1802 / NCYC 2889)</name>
    <name type="common">Yeast</name>
    <dbReference type="NCBI Taxonomy" id="226230"/>
    <lineage>
        <taxon>Eukaryota</taxon>
        <taxon>Fungi</taxon>
        <taxon>Dikarya</taxon>
        <taxon>Ascomycota</taxon>
        <taxon>Saccharomycotina</taxon>
        <taxon>Saccharomycetes</taxon>
        <taxon>Saccharomycetales</taxon>
        <taxon>Saccharomycetaceae</taxon>
        <taxon>Saccharomyces</taxon>
    </lineage>
</organism>
<name>A0AA35JH96_SACK1</name>
<protein>
    <submittedName>
        <fullName evidence="1">Uncharacterized protein</fullName>
    </submittedName>
</protein>
<dbReference type="Pfam" id="PF00888">
    <property type="entry name" value="Cullin"/>
    <property type="match status" value="1"/>
</dbReference>
<dbReference type="OrthoDB" id="27073at2759"/>
<gene>
    <name evidence="1" type="primary">SKDI07G2570</name>
    <name evidence="1" type="ORF">SKDI_07G2570</name>
</gene>
<dbReference type="PROSITE" id="PS50069">
    <property type="entry name" value="CULLIN_2"/>
    <property type="match status" value="1"/>
</dbReference>
<dbReference type="Gene3D" id="1.20.1310.10">
    <property type="entry name" value="Cullin Repeats"/>
    <property type="match status" value="3"/>
</dbReference>
<dbReference type="PANTHER" id="PTHR11932">
    <property type="entry name" value="CULLIN"/>
    <property type="match status" value="1"/>
</dbReference>
<dbReference type="InterPro" id="IPR016159">
    <property type="entry name" value="Cullin_repeat-like_dom_sf"/>
</dbReference>
<accession>A0AA35JH96</accession>
<evidence type="ECO:0000313" key="2">
    <source>
        <dbReference type="Proteomes" id="UP001162087"/>
    </source>
</evidence>
<sequence length="746" mass="87447">MITNKKIKIIVPEKLGLSGQSFEQSWKIIRHAIDHIYNDDMADLSFEQVYRTIYTIVLNRKGPILYNKLKTYLIQKLCFSRETALRNEARNYEFLETMAELWEKQCHCFKIIGDLMMYMDKVYCKPNRHLEVYDMCLDLFRIEILQRCSPSLISALTSDIEGIRSSGFVDAKHTSIWRILIGMMETLHDNRDNFFLTDFEPVLISTTEEYYDRVIDIKLLTPIQSLKKIKNLKQFENVLDSCFLNADSQNKLKAVLGNVLIWGKLINVIEDLTHEAMKLSDEKLLQEIYDLFSEEKYRITIIESIKSYIAQIAMKIPFKDGGRKKGQNAISWSSGVVNLFHRQRLFLDKIKFGFIRFNNSTVNKPADLAILHDVFTAYFSKEGPLPSEYISTYVDYCMKRANEDGLEIVEIKQDLLESTEIIEMLSEKDIFEKKYKKQLSRRLLQRKSNIEIERWMVRMIKNALGTFFTSKLEIMLRDVCLSFEILQAFRDSRTNSIEYLNFVPQVLTRTSWPFQSTNPIDDSISLPPRMSQILASFEEYYSSKYEERMLKWAHHLSVIEIGCQFNNGYYEISFSVYAGAIFLLFEDYEELTLEEIHELTHIPKEDVKFLVTSMSTMPKCKILKKSSDSGNIKFSVNYFFSSSNRKVKVPVIAGPISSHKSDNFARQTLVDTDENEKCMEINATIVRIMKEEGRFSHQQLLEETMRQTRSRFDLTPSVFRRSIQLLLEKEYIQRDADDASYYHCLF</sequence>
<dbReference type="InterPro" id="IPR036388">
    <property type="entry name" value="WH-like_DNA-bd_sf"/>
</dbReference>
<dbReference type="InterPro" id="IPR059120">
    <property type="entry name" value="Cullin-like_AB"/>
</dbReference>
<dbReference type="InterPro" id="IPR036390">
    <property type="entry name" value="WH_DNA-bd_sf"/>
</dbReference>
<keyword evidence="2" id="KW-1185">Reference proteome</keyword>
<dbReference type="GO" id="GO:0031625">
    <property type="term" value="F:ubiquitin protein ligase binding"/>
    <property type="evidence" value="ECO:0007669"/>
    <property type="project" value="InterPro"/>
</dbReference>
<dbReference type="GO" id="GO:0006511">
    <property type="term" value="P:ubiquitin-dependent protein catabolic process"/>
    <property type="evidence" value="ECO:0007669"/>
    <property type="project" value="InterPro"/>
</dbReference>
<dbReference type="SMART" id="SM00884">
    <property type="entry name" value="Cullin_Nedd8"/>
    <property type="match status" value="1"/>
</dbReference>
<dbReference type="Proteomes" id="UP001162087">
    <property type="component" value="Chromosome 7"/>
</dbReference>
<dbReference type="Gene3D" id="3.30.230.130">
    <property type="entry name" value="Cullin, Chain C, Domain 2"/>
    <property type="match status" value="1"/>
</dbReference>
<dbReference type="SMART" id="SM00182">
    <property type="entry name" value="CULLIN"/>
    <property type="match status" value="1"/>
</dbReference>
<dbReference type="Pfam" id="PF10557">
    <property type="entry name" value="Cullin_Nedd8"/>
    <property type="match status" value="1"/>
</dbReference>
<reference evidence="1" key="1">
    <citation type="submission" date="2022-10" db="EMBL/GenBank/DDBJ databases">
        <authorList>
            <person name="Byrne P K."/>
        </authorList>
    </citation>
    <scope>NUCLEOTIDE SEQUENCE</scope>
    <source>
        <strain evidence="1">IFO1802</strain>
    </source>
</reference>
<dbReference type="InterPro" id="IPR036317">
    <property type="entry name" value="Cullin_homology_sf"/>
</dbReference>
<evidence type="ECO:0000313" key="1">
    <source>
        <dbReference type="EMBL" id="CAI4062058.1"/>
    </source>
</evidence>
<dbReference type="EMBL" id="OX365902">
    <property type="protein sequence ID" value="CAI4062058.1"/>
    <property type="molecule type" value="Genomic_DNA"/>
</dbReference>
<dbReference type="SUPFAM" id="SSF74788">
    <property type="entry name" value="Cullin repeat-like"/>
    <property type="match status" value="1"/>
</dbReference>
<dbReference type="InterPro" id="IPR045093">
    <property type="entry name" value="Cullin"/>
</dbReference>